<evidence type="ECO:0000259" key="2">
    <source>
        <dbReference type="Pfam" id="PF12667"/>
    </source>
</evidence>
<reference evidence="4" key="2">
    <citation type="submission" date="2022-06" db="EMBL/GenBank/DDBJ databases">
        <title>Xiashengella guii gen. nov. sp. nov., a bacterium isolated form anaerobic digestion tank.</title>
        <authorList>
            <person name="Huang H."/>
        </authorList>
    </citation>
    <scope>NUCLEOTIDE SEQUENCE</scope>
    <source>
        <strain evidence="4">Ai-910</strain>
    </source>
</reference>
<gene>
    <name evidence="4" type="ORF">M9189_07365</name>
</gene>
<dbReference type="InterPro" id="IPR038143">
    <property type="entry name" value="NigD-like_C_dom_sf"/>
</dbReference>
<keyword evidence="5" id="KW-1185">Reference proteome</keyword>
<dbReference type="EMBL" id="CP098400">
    <property type="protein sequence ID" value="URW78682.1"/>
    <property type="molecule type" value="Genomic_DNA"/>
</dbReference>
<dbReference type="AlphaFoldDB" id="A0A9J6ZLE6"/>
<accession>A0A9J6ZLE6</accession>
<dbReference type="Gene3D" id="2.40.50.500">
    <property type="entry name" value="NigD-like N-terminal OB domain"/>
    <property type="match status" value="1"/>
</dbReference>
<proteinExistence type="predicted"/>
<dbReference type="Pfam" id="PF12667">
    <property type="entry name" value="NigD_N"/>
    <property type="match status" value="1"/>
</dbReference>
<dbReference type="PROSITE" id="PS51257">
    <property type="entry name" value="PROKAR_LIPOPROTEIN"/>
    <property type="match status" value="1"/>
</dbReference>
<feature type="domain" description="NigD-like C-terminal" evidence="3">
    <location>
        <begin position="112"/>
        <end position="214"/>
    </location>
</feature>
<dbReference type="Proteomes" id="UP001056426">
    <property type="component" value="Chromosome"/>
</dbReference>
<reference evidence="4" key="1">
    <citation type="submission" date="2022-05" db="EMBL/GenBank/DDBJ databases">
        <authorList>
            <person name="Sun X."/>
        </authorList>
    </citation>
    <scope>NUCLEOTIDE SEQUENCE</scope>
    <source>
        <strain evidence="4">Ai-910</strain>
    </source>
</reference>
<dbReference type="InterPro" id="IPR038179">
    <property type="entry name" value="NigD-like_N_sf"/>
</dbReference>
<dbReference type="RefSeq" id="WP_250722043.1">
    <property type="nucleotide sequence ID" value="NZ_CP098400.1"/>
</dbReference>
<organism evidence="4 5">
    <name type="scientific">Xiashengella succiniciproducens</name>
    <dbReference type="NCBI Taxonomy" id="2949635"/>
    <lineage>
        <taxon>Bacteria</taxon>
        <taxon>Pseudomonadati</taxon>
        <taxon>Bacteroidota</taxon>
        <taxon>Bacteroidia</taxon>
        <taxon>Marinilabiliales</taxon>
        <taxon>Marinilabiliaceae</taxon>
        <taxon>Xiashengella</taxon>
    </lineage>
</organism>
<dbReference type="InterPro" id="IPR035376">
    <property type="entry name" value="NigD_C"/>
</dbReference>
<name>A0A9J6ZLE6_9BACT</name>
<dbReference type="Pfam" id="PF17415">
    <property type="entry name" value="NigD_C"/>
    <property type="match status" value="1"/>
</dbReference>
<dbReference type="KEGG" id="alkq:M9189_07365"/>
<sequence length="231" mass="26635">MRKNLLLLLGLLSFLVVSCEFDDEDPVYYRYTLGVVKGNTASEFMIQTDSMHLLKPVAYPNNYTIKDGTRVFIQYVVEKEIKDEQIAYDYEVKIAAIDNILTKDIKIADDVLRDTIGNDPVSISYLSTANDFLTVEFSFFGDSKTHYFDLVYDDKNQKKEGFITLDFHHDVNGDYQTRNYGGIISFPISHLQVDGQEIVKILFTSKKMDGTPFEKELEYKYSSEEDDVIEE</sequence>
<feature type="signal peptide" evidence="1">
    <location>
        <begin position="1"/>
        <end position="18"/>
    </location>
</feature>
<evidence type="ECO:0000259" key="3">
    <source>
        <dbReference type="Pfam" id="PF17415"/>
    </source>
</evidence>
<evidence type="ECO:0000256" key="1">
    <source>
        <dbReference type="SAM" id="SignalP"/>
    </source>
</evidence>
<feature type="domain" description="NigD-like N-terminal OB" evidence="2">
    <location>
        <begin position="35"/>
        <end position="100"/>
    </location>
</feature>
<evidence type="ECO:0000313" key="4">
    <source>
        <dbReference type="EMBL" id="URW78682.1"/>
    </source>
</evidence>
<dbReference type="InterPro" id="IPR024299">
    <property type="entry name" value="NigD-like_OB_dom"/>
</dbReference>
<keyword evidence="1" id="KW-0732">Signal</keyword>
<dbReference type="Gene3D" id="2.60.40.2370">
    <property type="entry name" value="NigD-like, C-terminal beta sandwich domain"/>
    <property type="match status" value="1"/>
</dbReference>
<evidence type="ECO:0000313" key="5">
    <source>
        <dbReference type="Proteomes" id="UP001056426"/>
    </source>
</evidence>
<protein>
    <submittedName>
        <fullName evidence="4">NigD-like protein</fullName>
    </submittedName>
</protein>
<feature type="chain" id="PRO_5039911219" evidence="1">
    <location>
        <begin position="19"/>
        <end position="231"/>
    </location>
</feature>